<keyword evidence="4" id="KW-0813">Transport</keyword>
<feature type="region of interest" description="Disordered" evidence="8">
    <location>
        <begin position="1482"/>
        <end position="1502"/>
    </location>
</feature>
<protein>
    <submittedName>
        <fullName evidence="12">Uncharacterized protein</fullName>
    </submittedName>
</protein>
<feature type="transmembrane region" description="Helical" evidence="9">
    <location>
        <begin position="784"/>
        <end position="806"/>
    </location>
</feature>
<feature type="transmembrane region" description="Helical" evidence="9">
    <location>
        <begin position="812"/>
        <end position="831"/>
    </location>
</feature>
<dbReference type="GO" id="GO:0005778">
    <property type="term" value="C:peroxisomal membrane"/>
    <property type="evidence" value="ECO:0007669"/>
    <property type="project" value="TreeGrafter"/>
</dbReference>
<dbReference type="GO" id="GO:0042760">
    <property type="term" value="P:very long-chain fatty acid catabolic process"/>
    <property type="evidence" value="ECO:0007669"/>
    <property type="project" value="TreeGrafter"/>
</dbReference>
<dbReference type="InterPro" id="IPR002549">
    <property type="entry name" value="AI-2E-like"/>
</dbReference>
<feature type="transmembrane region" description="Helical" evidence="9">
    <location>
        <begin position="125"/>
        <end position="148"/>
    </location>
</feature>
<feature type="domain" description="ABC transporter" evidence="10">
    <location>
        <begin position="1000"/>
        <end position="1324"/>
    </location>
</feature>
<sequence length="1525" mass="166154">MAFAQENMAAATRSLQKLAVLLLLLVAVVCGHILLFHLRSVMVPFVLSTLVIIAVEPTVDCLYQRFAGLTTPYRWFCCCCHRRRKQSLGDEEADDPDRHVLEPLRGDGDDDPICEGAARCASVSIAICLILLIVMLLAGSLLAGALHLRESWQSYSSGAENLVDWLQSTTRNLSLRLRLSEDADVRLNGFYTSMLDKGQKIVSGVVESIIAEVSSCVVTLIIILLYVIFGLLYPLPIGGKVSNLVRSYLWKKTFVSLLYGFSVSALFLLLDNDLAIFFGIVSFFFNYVPEVGTIIAIIIPMPVILLDGRLLSPTATLVKATIGQLVLKVVFNNIIETSLIQSDRDMKIHPVWVLLTINYFGFIWGPAGMMIGVPILSVLKGAAVSAVELTETKDDVAKAWAESFLACLEGRPQKAREKFDIVFDAAVEWQASLQAAVTGLREAAEAAVRRAEIAEARCLVSWGDLTAQAACLAPLKQAMEAVARERSTEAHLRECREHLVLELRTALQREVFEATAELKATARELRTMCADLRWSLRHGWPANPPANEVPAGALQPLPGPCICQLQAHSVASEESLLQVGTPETNLQNFAWYPTDLIIARGAARSNCPTDLAFQAAARAARRSPRKNIRALAVSSGTLQVFGLYTHSQRLAAHDSYGWVSSSLCLLTILHWFLREWTYAQLLSSLTADLTNSIVSVRSTKDLSLVYSRLFSMLAWQIATAPLFLILDPMIQAWFASSLQSYITNSMLQSYISGGGQAYYKLKMDDEKRDLDNPDQRISESAEQFAFMMYVLFSGFLSAVFGMLAWAGVMIQLGGYALLATCMGMACLRLVLSISLFGNALVDAFKDQLETGATFRYSLARLREHAEPVALAHGDQVEALRSRRHFESHVDAYRYNAFISMLFTTTLGIVDFFPIVILWLYQVPQIEAGVLNFGDAVRCQTGYMQVAKVMDFLANSYAKLKQLQANGERLWQLWEAADEVNEEPPEDSTIEFMACDTDVAFAFRELYVFAPGGSTAVGGVSLACEVGKGLLITGGSGIGKSSILRALVGLWSTGEGTVEKSPGAEVIFLPQNSYFPVGTLLEAVIYPAELAAAGGAERSGLEELTTRVLKRALLSPLLRRWGLQETRDWSAILSAGERQRLAFARLFMMLALRSRSEERRTRPSSGIFRKARSATHLSVAGHVFPRTARSFGSELYGAGQKENQTLATSQSKLRLNELKRQSALSLVEVQQASALCGDLPGTGVIAVLDESTSAVEVSVEEQLYKELLKELKRGSLLSMVSVSHRPSLPKFHNTELVIGETAVSQRSSQPLLQEGVWLTPHGKEVPWRHVALESANYGQLPDATELFRTASDSQDSSMTSAKSYAAGDEASGAATSPLGLALSAASPSALQPTVATTLSEDPAAPAGLEEDEDSEDLEVGRATRRSVRDVVSHFEKQVTTRSSTSQPLLATPPPPGAPVLDQVSPEPGDLGLGGPGGRLGSGYCGGRPMPLPLLSSQDPSDQLSAVELGQEAPELSVGAWARASSW</sequence>
<keyword evidence="7 9" id="KW-0472">Membrane</keyword>
<evidence type="ECO:0000256" key="6">
    <source>
        <dbReference type="ARBA" id="ARBA00022989"/>
    </source>
</evidence>
<dbReference type="SUPFAM" id="SSF52540">
    <property type="entry name" value="P-loop containing nucleoside triphosphate hydrolases"/>
    <property type="match status" value="1"/>
</dbReference>
<evidence type="ECO:0000259" key="11">
    <source>
        <dbReference type="PROSITE" id="PS50929"/>
    </source>
</evidence>
<reference evidence="12" key="1">
    <citation type="submission" date="2021-02" db="EMBL/GenBank/DDBJ databases">
        <authorList>
            <person name="Dougan E. K."/>
            <person name="Rhodes N."/>
            <person name="Thang M."/>
            <person name="Chan C."/>
        </authorList>
    </citation>
    <scope>NUCLEOTIDE SEQUENCE</scope>
</reference>
<feature type="region of interest" description="Disordered" evidence="8">
    <location>
        <begin position="1398"/>
        <end position="1455"/>
    </location>
</feature>
<evidence type="ECO:0000256" key="5">
    <source>
        <dbReference type="ARBA" id="ARBA00022692"/>
    </source>
</evidence>
<dbReference type="GO" id="GO:0005324">
    <property type="term" value="F:long-chain fatty acid transmembrane transporter activity"/>
    <property type="evidence" value="ECO:0007669"/>
    <property type="project" value="TreeGrafter"/>
</dbReference>
<feature type="transmembrane region" description="Helical" evidence="9">
    <location>
        <begin position="310"/>
        <end position="331"/>
    </location>
</feature>
<evidence type="ECO:0000256" key="3">
    <source>
        <dbReference type="ARBA" id="ARBA00009773"/>
    </source>
</evidence>
<dbReference type="GO" id="GO:0006635">
    <property type="term" value="P:fatty acid beta-oxidation"/>
    <property type="evidence" value="ECO:0007669"/>
    <property type="project" value="TreeGrafter"/>
</dbReference>
<evidence type="ECO:0000256" key="1">
    <source>
        <dbReference type="ARBA" id="ARBA00004141"/>
    </source>
</evidence>
<dbReference type="GO" id="GO:0007031">
    <property type="term" value="P:peroxisome organization"/>
    <property type="evidence" value="ECO:0007669"/>
    <property type="project" value="TreeGrafter"/>
</dbReference>
<dbReference type="GO" id="GO:0140359">
    <property type="term" value="F:ABC-type transporter activity"/>
    <property type="evidence" value="ECO:0007669"/>
    <property type="project" value="InterPro"/>
</dbReference>
<feature type="transmembrane region" description="Helical" evidence="9">
    <location>
        <begin position="254"/>
        <end position="270"/>
    </location>
</feature>
<dbReference type="InterPro" id="IPR011527">
    <property type="entry name" value="ABC1_TM_dom"/>
</dbReference>
<evidence type="ECO:0000313" key="12">
    <source>
        <dbReference type="EMBL" id="CAE7204671.1"/>
    </source>
</evidence>
<dbReference type="GO" id="GO:0016887">
    <property type="term" value="F:ATP hydrolysis activity"/>
    <property type="evidence" value="ECO:0007669"/>
    <property type="project" value="InterPro"/>
</dbReference>
<dbReference type="SUPFAM" id="SSF90123">
    <property type="entry name" value="ABC transporter transmembrane region"/>
    <property type="match status" value="1"/>
</dbReference>
<keyword evidence="13" id="KW-1185">Reference proteome</keyword>
<comment type="caution">
    <text evidence="12">The sequence shown here is derived from an EMBL/GenBank/DDBJ whole genome shotgun (WGS) entry which is preliminary data.</text>
</comment>
<dbReference type="OrthoDB" id="435261at2759"/>
<feature type="domain" description="ABC transmembrane type-1" evidence="11">
    <location>
        <begin position="775"/>
        <end position="961"/>
    </location>
</feature>
<dbReference type="InterPro" id="IPR050835">
    <property type="entry name" value="ABC_transporter_sub-D"/>
</dbReference>
<proteinExistence type="inferred from homology"/>
<dbReference type="Pfam" id="PF01594">
    <property type="entry name" value="AI-2E_transport"/>
    <property type="match status" value="1"/>
</dbReference>
<dbReference type="Pfam" id="PF06472">
    <property type="entry name" value="ABC_membrane_2"/>
    <property type="match status" value="1"/>
</dbReference>
<feature type="transmembrane region" description="Helical" evidence="9">
    <location>
        <begin position="276"/>
        <end position="298"/>
    </location>
</feature>
<dbReference type="InterPro" id="IPR036640">
    <property type="entry name" value="ABC1_TM_sf"/>
</dbReference>
<feature type="transmembrane region" description="Helical" evidence="9">
    <location>
        <begin position="351"/>
        <end position="376"/>
    </location>
</feature>
<dbReference type="Gene3D" id="3.40.50.300">
    <property type="entry name" value="P-loop containing nucleotide triphosphate hydrolases"/>
    <property type="match status" value="1"/>
</dbReference>
<keyword evidence="6 9" id="KW-1133">Transmembrane helix</keyword>
<feature type="transmembrane region" description="Helical" evidence="9">
    <location>
        <begin position="705"/>
        <end position="726"/>
    </location>
</feature>
<dbReference type="GO" id="GO:0015910">
    <property type="term" value="P:long-chain fatty acid import into peroxisome"/>
    <property type="evidence" value="ECO:0007669"/>
    <property type="project" value="TreeGrafter"/>
</dbReference>
<keyword evidence="5 9" id="KW-0812">Transmembrane</keyword>
<dbReference type="InterPro" id="IPR017871">
    <property type="entry name" value="ABC_transporter-like_CS"/>
</dbReference>
<dbReference type="PANTHER" id="PTHR11384:SF59">
    <property type="entry name" value="LYSOSOMAL COBALAMIN TRANSPORTER ABCD4"/>
    <property type="match status" value="1"/>
</dbReference>
<evidence type="ECO:0000256" key="7">
    <source>
        <dbReference type="ARBA" id="ARBA00023136"/>
    </source>
</evidence>
<dbReference type="EMBL" id="CAJNDS010000424">
    <property type="protein sequence ID" value="CAE7204671.1"/>
    <property type="molecule type" value="Genomic_DNA"/>
</dbReference>
<comment type="subcellular location">
    <subcellularLocation>
        <location evidence="1">Membrane</location>
        <topology evidence="1">Multi-pass membrane protein</topology>
    </subcellularLocation>
</comment>
<organism evidence="12 13">
    <name type="scientific">Symbiodinium natans</name>
    <dbReference type="NCBI Taxonomy" id="878477"/>
    <lineage>
        <taxon>Eukaryota</taxon>
        <taxon>Sar</taxon>
        <taxon>Alveolata</taxon>
        <taxon>Dinophyceae</taxon>
        <taxon>Suessiales</taxon>
        <taxon>Symbiodiniaceae</taxon>
        <taxon>Symbiodinium</taxon>
    </lineage>
</organism>
<comment type="similarity">
    <text evidence="3">Belongs to the autoinducer-2 exporter (AI-2E) (TC 2.A.86) family.</text>
</comment>
<dbReference type="PROSITE" id="PS50929">
    <property type="entry name" value="ABC_TM1F"/>
    <property type="match status" value="1"/>
</dbReference>
<feature type="compositionally biased region" description="Acidic residues" evidence="8">
    <location>
        <begin position="1407"/>
        <end position="1416"/>
    </location>
</feature>
<dbReference type="PROSITE" id="PS50893">
    <property type="entry name" value="ABC_TRANSPORTER_2"/>
    <property type="match status" value="1"/>
</dbReference>
<name>A0A812JJ71_9DINO</name>
<evidence type="ECO:0000256" key="2">
    <source>
        <dbReference type="ARBA" id="ARBA00008575"/>
    </source>
</evidence>
<feature type="compositionally biased region" description="Basic and acidic residues" evidence="8">
    <location>
        <begin position="1417"/>
        <end position="1437"/>
    </location>
</feature>
<evidence type="ECO:0000256" key="8">
    <source>
        <dbReference type="SAM" id="MobiDB-lite"/>
    </source>
</evidence>
<dbReference type="Gene3D" id="1.20.1560.10">
    <property type="entry name" value="ABC transporter type 1, transmembrane domain"/>
    <property type="match status" value="1"/>
</dbReference>
<dbReference type="InterPro" id="IPR003439">
    <property type="entry name" value="ABC_transporter-like_ATP-bd"/>
</dbReference>
<accession>A0A812JJ71</accession>
<dbReference type="Proteomes" id="UP000604046">
    <property type="component" value="Unassembled WGS sequence"/>
</dbReference>
<dbReference type="GO" id="GO:0005524">
    <property type="term" value="F:ATP binding"/>
    <property type="evidence" value="ECO:0007669"/>
    <property type="project" value="InterPro"/>
</dbReference>
<evidence type="ECO:0000259" key="10">
    <source>
        <dbReference type="PROSITE" id="PS50893"/>
    </source>
</evidence>
<gene>
    <name evidence="12" type="ORF">SNAT2548_LOCUS6395</name>
</gene>
<feature type="transmembrane region" description="Helical" evidence="9">
    <location>
        <begin position="209"/>
        <end position="233"/>
    </location>
</feature>
<evidence type="ECO:0000256" key="9">
    <source>
        <dbReference type="SAM" id="Phobius"/>
    </source>
</evidence>
<dbReference type="Pfam" id="PF00005">
    <property type="entry name" value="ABC_tran"/>
    <property type="match status" value="1"/>
</dbReference>
<dbReference type="PANTHER" id="PTHR11384">
    <property type="entry name" value="ATP-BINDING CASSETTE, SUB-FAMILY D MEMBER"/>
    <property type="match status" value="1"/>
</dbReference>
<dbReference type="InterPro" id="IPR027417">
    <property type="entry name" value="P-loop_NTPase"/>
</dbReference>
<dbReference type="PROSITE" id="PS00211">
    <property type="entry name" value="ABC_TRANSPORTER_1"/>
    <property type="match status" value="1"/>
</dbReference>
<feature type="transmembrane region" description="Helical" evidence="9">
    <location>
        <begin position="892"/>
        <end position="920"/>
    </location>
</feature>
<evidence type="ECO:0000313" key="13">
    <source>
        <dbReference type="Proteomes" id="UP000604046"/>
    </source>
</evidence>
<feature type="compositionally biased region" description="Low complexity" evidence="8">
    <location>
        <begin position="1485"/>
        <end position="1502"/>
    </location>
</feature>
<evidence type="ECO:0000256" key="4">
    <source>
        <dbReference type="ARBA" id="ARBA00022448"/>
    </source>
</evidence>
<comment type="similarity">
    <text evidence="2">Belongs to the ABC transporter superfamily. ABCD family. Peroxisomal fatty acyl CoA transporter (TC 3.A.1.203) subfamily.</text>
</comment>